<gene>
    <name evidence="1" type="ORF">CLV67_13078</name>
</gene>
<name>A0A2T0JWH2_9ACTN</name>
<dbReference type="Proteomes" id="UP000239415">
    <property type="component" value="Unassembled WGS sequence"/>
</dbReference>
<sequence>MRYRCLTSLETAVAHRPILTGCAAPPVKILRSAVLATKLGGMADTVVEIHVPLTPNPGLQPGDYPFPWIDTVEEFLSELEDDGTVEVPDDGEEFGDVYVFVIRGAGEADLLAAASRVAALDDVPAGAFAMVTDDEAPEWGLGRRVPLG</sequence>
<comment type="caution">
    <text evidence="1">The sequence shown here is derived from an EMBL/GenBank/DDBJ whole genome shotgun (WGS) entry which is preliminary data.</text>
</comment>
<accession>A0A2T0JWH2</accession>
<organism evidence="1 2">
    <name type="scientific">Actinoplanes italicus</name>
    <dbReference type="NCBI Taxonomy" id="113567"/>
    <lineage>
        <taxon>Bacteria</taxon>
        <taxon>Bacillati</taxon>
        <taxon>Actinomycetota</taxon>
        <taxon>Actinomycetes</taxon>
        <taxon>Micromonosporales</taxon>
        <taxon>Micromonosporaceae</taxon>
        <taxon>Actinoplanes</taxon>
    </lineage>
</organism>
<evidence type="ECO:0000313" key="1">
    <source>
        <dbReference type="EMBL" id="PRX12053.1"/>
    </source>
</evidence>
<dbReference type="AlphaFoldDB" id="A0A2T0JWH2"/>
<proteinExistence type="predicted"/>
<dbReference type="EMBL" id="PVMZ01000030">
    <property type="protein sequence ID" value="PRX12053.1"/>
    <property type="molecule type" value="Genomic_DNA"/>
</dbReference>
<protein>
    <submittedName>
        <fullName evidence="1">Uncharacterized protein</fullName>
    </submittedName>
</protein>
<evidence type="ECO:0000313" key="2">
    <source>
        <dbReference type="Proteomes" id="UP000239415"/>
    </source>
</evidence>
<reference evidence="1 2" key="1">
    <citation type="submission" date="2018-03" db="EMBL/GenBank/DDBJ databases">
        <title>Genomic Encyclopedia of Archaeal and Bacterial Type Strains, Phase II (KMG-II): from individual species to whole genera.</title>
        <authorList>
            <person name="Goeker M."/>
        </authorList>
    </citation>
    <scope>NUCLEOTIDE SEQUENCE [LARGE SCALE GENOMIC DNA]</scope>
    <source>
        <strain evidence="1 2">DSM 43146</strain>
    </source>
</reference>
<keyword evidence="2" id="KW-1185">Reference proteome</keyword>